<proteinExistence type="predicted"/>
<evidence type="ECO:0000256" key="2">
    <source>
        <dbReference type="SAM" id="Phobius"/>
    </source>
</evidence>
<protein>
    <submittedName>
        <fullName evidence="3">Uncharacterized protein</fullName>
    </submittedName>
</protein>
<sequence>MTVAPASADRRRTTLLRVATATWLLLISAVVLIDHVALSDLAEQAETRAPGAQVAVLEGRLAELAEQVELVRRQPAAVTQARYDTEHQAVTQRLADIELALGERLVAGDLRPLQDRLAHLEARQALRPTSQAAPRPPAPERPRPKPAGPSFQLLGVELRADERFLSIRPHGASALSQVRLLRVGEEEDGWRLESIEEGHATFHQAGEHLRIAVPAHQGGSR</sequence>
<reference evidence="3" key="1">
    <citation type="submission" date="2019-12" db="EMBL/GenBank/DDBJ databases">
        <title>Comparative genomics gives insights into the taxonomy of the Azoarcus-Aromatoleum group and reveals separate origins of nif in the plant-associated Azoarcus and non-plant-associated Aromatoleum sub-groups.</title>
        <authorList>
            <person name="Lafos M."/>
            <person name="Maluk M."/>
            <person name="Batista M."/>
            <person name="Junghare M."/>
            <person name="Carmona M."/>
            <person name="Faoro H."/>
            <person name="Cruz L.M."/>
            <person name="Battistoni F."/>
            <person name="De Souza E."/>
            <person name="Pedrosa F."/>
            <person name="Chen W.-M."/>
            <person name="Poole P.S."/>
            <person name="Dixon R.A."/>
            <person name="James E.K."/>
        </authorList>
    </citation>
    <scope>NUCLEOTIDE SEQUENCE</scope>
    <source>
        <strain evidence="3">NSC3</strain>
    </source>
</reference>
<organism evidence="3 4">
    <name type="scientific">Azoarcus taiwanensis</name>
    <dbReference type="NCBI Taxonomy" id="666964"/>
    <lineage>
        <taxon>Bacteria</taxon>
        <taxon>Pseudomonadati</taxon>
        <taxon>Pseudomonadota</taxon>
        <taxon>Betaproteobacteria</taxon>
        <taxon>Rhodocyclales</taxon>
        <taxon>Zoogloeaceae</taxon>
        <taxon>Azoarcus</taxon>
    </lineage>
</organism>
<feature type="region of interest" description="Disordered" evidence="1">
    <location>
        <begin position="123"/>
        <end position="150"/>
    </location>
</feature>
<gene>
    <name evidence="3" type="ORF">GPA21_14510</name>
</gene>
<keyword evidence="2" id="KW-0812">Transmembrane</keyword>
<comment type="caution">
    <text evidence="3">The sequence shown here is derived from an EMBL/GenBank/DDBJ whole genome shotgun (WGS) entry which is preliminary data.</text>
</comment>
<name>A0A972F8L9_9RHOO</name>
<keyword evidence="2" id="KW-1133">Transmembrane helix</keyword>
<evidence type="ECO:0000313" key="4">
    <source>
        <dbReference type="Proteomes" id="UP000599523"/>
    </source>
</evidence>
<dbReference type="EMBL" id="WTVM01000098">
    <property type="protein sequence ID" value="NMG04168.1"/>
    <property type="molecule type" value="Genomic_DNA"/>
</dbReference>
<accession>A0A972F8L9</accession>
<dbReference type="Proteomes" id="UP000599523">
    <property type="component" value="Unassembled WGS sequence"/>
</dbReference>
<dbReference type="AlphaFoldDB" id="A0A972F8L9"/>
<dbReference type="RefSeq" id="WP_168988852.1">
    <property type="nucleotide sequence ID" value="NZ_CAWPHM010000328.1"/>
</dbReference>
<keyword evidence="4" id="KW-1185">Reference proteome</keyword>
<evidence type="ECO:0000256" key="1">
    <source>
        <dbReference type="SAM" id="MobiDB-lite"/>
    </source>
</evidence>
<evidence type="ECO:0000313" key="3">
    <source>
        <dbReference type="EMBL" id="NMG04168.1"/>
    </source>
</evidence>
<keyword evidence="2" id="KW-0472">Membrane</keyword>
<feature type="transmembrane region" description="Helical" evidence="2">
    <location>
        <begin position="15"/>
        <end position="38"/>
    </location>
</feature>